<evidence type="ECO:0000313" key="2">
    <source>
        <dbReference type="Proteomes" id="UP001497444"/>
    </source>
</evidence>
<protein>
    <submittedName>
        <fullName evidence="1">Uncharacterized protein</fullName>
    </submittedName>
</protein>
<sequence length="165" mass="18996">MQGWSLARLHKEFLNMKQDYELQITKLKNSTANPFCVGFIYVQLPKEKSPTEIWPWMTWNDVSSTYAGVFFRVTGEEAAPFGQVQEDNAPRLGEVNTVWTYEAAWNKVSKHRAKLDSNTTIPKIGLSEWIRSGDSTGISRYMSFKLSDGEVRPRNMAIRIWKRTG</sequence>
<comment type="caution">
    <text evidence="1">The sequence shown here is derived from an EMBL/GenBank/DDBJ whole genome shotgun (WGS) entry which is preliminary data.</text>
</comment>
<name>A0ABP0VIT9_9BRYO</name>
<gene>
    <name evidence="1" type="ORF">CSSPJE1EN1_LOCUS29711</name>
</gene>
<reference evidence="1" key="1">
    <citation type="submission" date="2024-02" db="EMBL/GenBank/DDBJ databases">
        <authorList>
            <consortium name="ELIXIR-Norway"/>
            <consortium name="Elixir Norway"/>
        </authorList>
    </citation>
    <scope>NUCLEOTIDE SEQUENCE</scope>
</reference>
<dbReference type="Proteomes" id="UP001497444">
    <property type="component" value="Unassembled WGS sequence"/>
</dbReference>
<proteinExistence type="predicted"/>
<evidence type="ECO:0000313" key="1">
    <source>
        <dbReference type="EMBL" id="CAK9254333.1"/>
    </source>
</evidence>
<dbReference type="EMBL" id="CAXAQS010001010">
    <property type="protein sequence ID" value="CAK9254333.1"/>
    <property type="molecule type" value="Genomic_DNA"/>
</dbReference>
<organism evidence="1 2">
    <name type="scientific">Sphagnum jensenii</name>
    <dbReference type="NCBI Taxonomy" id="128206"/>
    <lineage>
        <taxon>Eukaryota</taxon>
        <taxon>Viridiplantae</taxon>
        <taxon>Streptophyta</taxon>
        <taxon>Embryophyta</taxon>
        <taxon>Bryophyta</taxon>
        <taxon>Sphagnophytina</taxon>
        <taxon>Sphagnopsida</taxon>
        <taxon>Sphagnales</taxon>
        <taxon>Sphagnaceae</taxon>
        <taxon>Sphagnum</taxon>
    </lineage>
</organism>
<accession>A0ABP0VIT9</accession>
<keyword evidence="2" id="KW-1185">Reference proteome</keyword>